<gene>
    <name evidence="2" type="ORF">L227DRAFT_232959</name>
</gene>
<dbReference type="Proteomes" id="UP000313359">
    <property type="component" value="Unassembled WGS sequence"/>
</dbReference>
<protein>
    <submittedName>
        <fullName evidence="2">Uncharacterized protein</fullName>
    </submittedName>
</protein>
<dbReference type="AlphaFoldDB" id="A0A5C2S1B8"/>
<dbReference type="OrthoDB" id="2757259at2759"/>
<evidence type="ECO:0000313" key="2">
    <source>
        <dbReference type="EMBL" id="RPD57190.1"/>
    </source>
</evidence>
<reference evidence="2" key="1">
    <citation type="journal article" date="2018" name="Genome Biol. Evol.">
        <title>Genomics and development of Lentinus tigrinus, a white-rot wood-decaying mushroom with dimorphic fruiting bodies.</title>
        <authorList>
            <person name="Wu B."/>
            <person name="Xu Z."/>
            <person name="Knudson A."/>
            <person name="Carlson A."/>
            <person name="Chen N."/>
            <person name="Kovaka S."/>
            <person name="LaButti K."/>
            <person name="Lipzen A."/>
            <person name="Pennachio C."/>
            <person name="Riley R."/>
            <person name="Schakwitz W."/>
            <person name="Umezawa K."/>
            <person name="Ohm R.A."/>
            <person name="Grigoriev I.V."/>
            <person name="Nagy L.G."/>
            <person name="Gibbons J."/>
            <person name="Hibbett D."/>
        </authorList>
    </citation>
    <scope>NUCLEOTIDE SEQUENCE [LARGE SCALE GENOMIC DNA]</scope>
    <source>
        <strain evidence="2">ALCF2SS1-6</strain>
    </source>
</reference>
<proteinExistence type="predicted"/>
<organism evidence="2 3">
    <name type="scientific">Lentinus tigrinus ALCF2SS1-6</name>
    <dbReference type="NCBI Taxonomy" id="1328759"/>
    <lineage>
        <taxon>Eukaryota</taxon>
        <taxon>Fungi</taxon>
        <taxon>Dikarya</taxon>
        <taxon>Basidiomycota</taxon>
        <taxon>Agaricomycotina</taxon>
        <taxon>Agaricomycetes</taxon>
        <taxon>Polyporales</taxon>
        <taxon>Polyporaceae</taxon>
        <taxon>Lentinus</taxon>
    </lineage>
</organism>
<keyword evidence="1" id="KW-0472">Membrane</keyword>
<evidence type="ECO:0000256" key="1">
    <source>
        <dbReference type="SAM" id="Phobius"/>
    </source>
</evidence>
<keyword evidence="3" id="KW-1185">Reference proteome</keyword>
<dbReference type="EMBL" id="ML122282">
    <property type="protein sequence ID" value="RPD57190.1"/>
    <property type="molecule type" value="Genomic_DNA"/>
</dbReference>
<feature type="transmembrane region" description="Helical" evidence="1">
    <location>
        <begin position="21"/>
        <end position="46"/>
    </location>
</feature>
<feature type="transmembrane region" description="Helical" evidence="1">
    <location>
        <begin position="52"/>
        <end position="72"/>
    </location>
</feature>
<accession>A0A5C2S1B8</accession>
<evidence type="ECO:0000313" key="3">
    <source>
        <dbReference type="Proteomes" id="UP000313359"/>
    </source>
</evidence>
<name>A0A5C2S1B8_9APHY</name>
<keyword evidence="1" id="KW-0812">Transmembrane</keyword>
<keyword evidence="1" id="KW-1133">Transmembrane helix</keyword>
<sequence length="117" mass="12890">MSRSPGYTSAFTLADVLLQNGTLYFFVLLILHFLHLILSMLSIHVALQSLSYGYVVVFTESFTALLVSRFLLDLQEAHRKAFDQGFESETHGETSRVGTGTLVFQRGIGSHDSSGSS</sequence>